<protein>
    <submittedName>
        <fullName evidence="1">Uncharacterized protein MANES_02G217700</fullName>
    </submittedName>
</protein>
<reference evidence="1" key="1">
    <citation type="submission" date="2018-02" db="EMBL/GenBank/DDBJ databases">
        <title>Rhizophora mucronata_Transcriptome.</title>
        <authorList>
            <person name="Meera S.P."/>
            <person name="Sreeshan A."/>
            <person name="Augustine A."/>
        </authorList>
    </citation>
    <scope>NUCLEOTIDE SEQUENCE</scope>
    <source>
        <tissue evidence="1">Leaf</tissue>
    </source>
</reference>
<dbReference type="EMBL" id="GGEC01039827">
    <property type="protein sequence ID" value="MBX20311.1"/>
    <property type="molecule type" value="Transcribed_RNA"/>
</dbReference>
<accession>A0A2P2LQR2</accession>
<organism evidence="1">
    <name type="scientific">Rhizophora mucronata</name>
    <name type="common">Asiatic mangrove</name>
    <dbReference type="NCBI Taxonomy" id="61149"/>
    <lineage>
        <taxon>Eukaryota</taxon>
        <taxon>Viridiplantae</taxon>
        <taxon>Streptophyta</taxon>
        <taxon>Embryophyta</taxon>
        <taxon>Tracheophyta</taxon>
        <taxon>Spermatophyta</taxon>
        <taxon>Magnoliopsida</taxon>
        <taxon>eudicotyledons</taxon>
        <taxon>Gunneridae</taxon>
        <taxon>Pentapetalae</taxon>
        <taxon>rosids</taxon>
        <taxon>fabids</taxon>
        <taxon>Malpighiales</taxon>
        <taxon>Rhizophoraceae</taxon>
        <taxon>Rhizophora</taxon>
    </lineage>
</organism>
<dbReference type="AlphaFoldDB" id="A0A2P2LQR2"/>
<name>A0A2P2LQR2_RHIMU</name>
<evidence type="ECO:0000313" key="1">
    <source>
        <dbReference type="EMBL" id="MBX20311.1"/>
    </source>
</evidence>
<proteinExistence type="predicted"/>
<sequence>MVKGKTKQGSLIPFLSPRFCTKLSLHSSRQKCSSRFTISQRSMASKKLGIDTIRQNPVLRLQFHIISAAELGKTPLPADNDLLATGELEFCTAESLLCMMTVAVSATNRQENLTNGHSCTSALWLTKCTPHTSLKPISSSTGKHFVDAQDMERMNANPQMEGILASTFGHVFVASNSGSLKCFTGHVLLFPGHQVDTEWELINSFLLHANIVNPNLRIRHTTAKARFWVWFVLDLAIAPSRSYRNQN</sequence>